<gene>
    <name evidence="1" type="ORF">CSA56_11820</name>
</gene>
<dbReference type="AlphaFoldDB" id="A0A2G6KCF8"/>
<accession>A0A2G6KCF8</accession>
<reference evidence="1 2" key="1">
    <citation type="submission" date="2017-10" db="EMBL/GenBank/DDBJ databases">
        <title>Novel microbial diversity and functional potential in the marine mammal oral microbiome.</title>
        <authorList>
            <person name="Dudek N.K."/>
            <person name="Sun C.L."/>
            <person name="Burstein D."/>
            <person name="Kantor R.S."/>
            <person name="Aliaga Goltsman D.S."/>
            <person name="Bik E.M."/>
            <person name="Thomas B.C."/>
            <person name="Banfield J.F."/>
            <person name="Relman D.A."/>
        </authorList>
    </citation>
    <scope>NUCLEOTIDE SEQUENCE [LARGE SCALE GENOMIC DNA]</scope>
    <source>
        <strain evidence="1">DOLJORAL78_47_16</strain>
    </source>
</reference>
<dbReference type="EMBL" id="PDSK01000099">
    <property type="protein sequence ID" value="PIE33364.1"/>
    <property type="molecule type" value="Genomic_DNA"/>
</dbReference>
<evidence type="ECO:0000313" key="1">
    <source>
        <dbReference type="EMBL" id="PIE33364.1"/>
    </source>
</evidence>
<protein>
    <submittedName>
        <fullName evidence="1">Uncharacterized protein</fullName>
    </submittedName>
</protein>
<sequence length="81" mass="9532">MRPKSAILPNACFRFFRKPSVRCAAALLMLNGRILESVKKDYAVMREMIYGEYPDYEEILKILQNLENEINEFGDHDHDRP</sequence>
<evidence type="ECO:0000313" key="2">
    <source>
        <dbReference type="Proteomes" id="UP000230821"/>
    </source>
</evidence>
<dbReference type="Proteomes" id="UP000230821">
    <property type="component" value="Unassembled WGS sequence"/>
</dbReference>
<organism evidence="1 2">
    <name type="scientific">candidate division KSB3 bacterium</name>
    <dbReference type="NCBI Taxonomy" id="2044937"/>
    <lineage>
        <taxon>Bacteria</taxon>
        <taxon>candidate division KSB3</taxon>
    </lineage>
</organism>
<comment type="caution">
    <text evidence="1">The sequence shown here is derived from an EMBL/GenBank/DDBJ whole genome shotgun (WGS) entry which is preliminary data.</text>
</comment>
<name>A0A2G6KCF8_9BACT</name>
<proteinExistence type="predicted"/>